<dbReference type="Proteomes" id="UP000177602">
    <property type="component" value="Unassembled WGS sequence"/>
</dbReference>
<evidence type="ECO:0000256" key="1">
    <source>
        <dbReference type="SAM" id="Phobius"/>
    </source>
</evidence>
<dbReference type="AlphaFoldDB" id="A0A1F6V1C8"/>
<keyword evidence="1" id="KW-0812">Transmembrane</keyword>
<comment type="caution">
    <text evidence="2">The sequence shown here is derived from an EMBL/GenBank/DDBJ whole genome shotgun (WGS) entry which is preliminary data.</text>
</comment>
<dbReference type="SUPFAM" id="SSF49452">
    <property type="entry name" value="Starch-binding domain-like"/>
    <property type="match status" value="1"/>
</dbReference>
<reference evidence="2 3" key="1">
    <citation type="journal article" date="2016" name="Nat. Commun.">
        <title>Thousands of microbial genomes shed light on interconnected biogeochemical processes in an aquifer system.</title>
        <authorList>
            <person name="Anantharaman K."/>
            <person name="Brown C.T."/>
            <person name="Hug L.A."/>
            <person name="Sharon I."/>
            <person name="Castelle C.J."/>
            <person name="Probst A.J."/>
            <person name="Thomas B.C."/>
            <person name="Singh A."/>
            <person name="Wilkins M.J."/>
            <person name="Karaoz U."/>
            <person name="Brodie E.L."/>
            <person name="Williams K.H."/>
            <person name="Hubbard S.S."/>
            <person name="Banfield J.F."/>
        </authorList>
    </citation>
    <scope>NUCLEOTIDE SEQUENCE [LARGE SCALE GENOMIC DNA]</scope>
</reference>
<feature type="transmembrane region" description="Helical" evidence="1">
    <location>
        <begin position="7"/>
        <end position="29"/>
    </location>
</feature>
<dbReference type="InterPro" id="IPR013784">
    <property type="entry name" value="Carb-bd-like_fold"/>
</dbReference>
<name>A0A1F6V1C8_9BACT</name>
<evidence type="ECO:0000313" key="3">
    <source>
        <dbReference type="Proteomes" id="UP000177602"/>
    </source>
</evidence>
<dbReference type="EMBL" id="MFTN01000006">
    <property type="protein sequence ID" value="OGI63359.1"/>
    <property type="molecule type" value="Genomic_DNA"/>
</dbReference>
<organism evidence="2 3">
    <name type="scientific">Candidatus Nomurabacteria bacterium RIFCSPHIGHO2_01_FULL_40_12</name>
    <dbReference type="NCBI Taxonomy" id="1801737"/>
    <lineage>
        <taxon>Bacteria</taxon>
        <taxon>Candidatus Nomuraibacteriota</taxon>
    </lineage>
</organism>
<proteinExistence type="predicted"/>
<dbReference type="Gene3D" id="2.60.40.10">
    <property type="entry name" value="Immunoglobulins"/>
    <property type="match status" value="1"/>
</dbReference>
<evidence type="ECO:0008006" key="4">
    <source>
        <dbReference type="Google" id="ProtNLM"/>
    </source>
</evidence>
<evidence type="ECO:0000313" key="2">
    <source>
        <dbReference type="EMBL" id="OGI63359.1"/>
    </source>
</evidence>
<dbReference type="GO" id="GO:0030246">
    <property type="term" value="F:carbohydrate binding"/>
    <property type="evidence" value="ECO:0007669"/>
    <property type="project" value="InterPro"/>
</dbReference>
<gene>
    <name evidence="2" type="ORF">A2818_01465</name>
</gene>
<dbReference type="STRING" id="1801737.A2818_01465"/>
<sequence>MNKKGFLNFYVIGIMVVVVTLSSLTYSFLKKNSSTEIPDGTISVEKNEELPVSKTEKTQEINKPLQDTAPTIKDTSGYTFTIIGLVRDVTDAPAMTPGTPMASIVIRATGPKIVTTQTQSNGSYKLSFTNAPVGTYNVCVSIPSQYGTNPPSGCEVVIVRLSEKYDKTLELTVNGNVALHGTAINFNLMREQTR</sequence>
<accession>A0A1F6V1C8</accession>
<protein>
    <recommendedName>
        <fullName evidence="4">SD-repeat containing protein B domain-containing protein</fullName>
    </recommendedName>
</protein>
<keyword evidence="1" id="KW-0472">Membrane</keyword>
<dbReference type="InterPro" id="IPR013783">
    <property type="entry name" value="Ig-like_fold"/>
</dbReference>
<keyword evidence="1" id="KW-1133">Transmembrane helix</keyword>